<feature type="transmembrane region" description="Helical" evidence="1">
    <location>
        <begin position="101"/>
        <end position="119"/>
    </location>
</feature>
<keyword evidence="1" id="KW-0812">Transmembrane</keyword>
<organism evidence="2 3">
    <name type="scientific">Corallococcus sicarius</name>
    <dbReference type="NCBI Taxonomy" id="2316726"/>
    <lineage>
        <taxon>Bacteria</taxon>
        <taxon>Pseudomonadati</taxon>
        <taxon>Myxococcota</taxon>
        <taxon>Myxococcia</taxon>
        <taxon>Myxococcales</taxon>
        <taxon>Cystobacterineae</taxon>
        <taxon>Myxococcaceae</taxon>
        <taxon>Corallococcus</taxon>
    </lineage>
</organism>
<dbReference type="OrthoDB" id="5518744at2"/>
<evidence type="ECO:0000313" key="3">
    <source>
        <dbReference type="Proteomes" id="UP000273405"/>
    </source>
</evidence>
<name>A0A3A8NHY0_9BACT</name>
<feature type="transmembrane region" description="Helical" evidence="1">
    <location>
        <begin position="77"/>
        <end position="95"/>
    </location>
</feature>
<keyword evidence="1" id="KW-1133">Transmembrane helix</keyword>
<comment type="caution">
    <text evidence="2">The sequence shown here is derived from an EMBL/GenBank/DDBJ whole genome shotgun (WGS) entry which is preliminary data.</text>
</comment>
<sequence length="219" mass="22342">MPAPSDPLLSAPPRLDPGALERALAASRAELALRQPVRRWRPQAVGLFGASAGMALATTAVFVALGRTTGSAVVGRAPMLTMLLATSAVCSWAALSPRGWLLRWVGVGMALVSAVAMVLTRGAMREPSSLPEWVCTASHVAVALVPGAVALAVLRWAAFNPLRAVAAGLAAGTVGAFVGELACGLGAGHVAAYHLGAWALVALLTGALSKRLKPRTYAP</sequence>
<dbReference type="AlphaFoldDB" id="A0A3A8NHY0"/>
<feature type="transmembrane region" description="Helical" evidence="1">
    <location>
        <begin position="140"/>
        <end position="158"/>
    </location>
</feature>
<keyword evidence="1" id="KW-0472">Membrane</keyword>
<feature type="transmembrane region" description="Helical" evidence="1">
    <location>
        <begin position="190"/>
        <end position="209"/>
    </location>
</feature>
<reference evidence="3" key="1">
    <citation type="submission" date="2018-09" db="EMBL/GenBank/DDBJ databases">
        <authorList>
            <person name="Livingstone P.G."/>
            <person name="Whitworth D.E."/>
        </authorList>
    </citation>
    <scope>NUCLEOTIDE SEQUENCE [LARGE SCALE GENOMIC DNA]</scope>
    <source>
        <strain evidence="3">CA040B</strain>
    </source>
</reference>
<feature type="transmembrane region" description="Helical" evidence="1">
    <location>
        <begin position="44"/>
        <end position="65"/>
    </location>
</feature>
<evidence type="ECO:0000256" key="1">
    <source>
        <dbReference type="SAM" id="Phobius"/>
    </source>
</evidence>
<evidence type="ECO:0000313" key="2">
    <source>
        <dbReference type="EMBL" id="RKH41781.1"/>
    </source>
</evidence>
<protein>
    <submittedName>
        <fullName evidence="2">DUF1109 family protein</fullName>
    </submittedName>
</protein>
<accession>A0A3A8NHY0</accession>
<dbReference type="EMBL" id="RAWG01000100">
    <property type="protein sequence ID" value="RKH41781.1"/>
    <property type="molecule type" value="Genomic_DNA"/>
</dbReference>
<dbReference type="Proteomes" id="UP000273405">
    <property type="component" value="Unassembled WGS sequence"/>
</dbReference>
<gene>
    <name evidence="2" type="ORF">D7X12_17455</name>
</gene>
<keyword evidence="3" id="KW-1185">Reference proteome</keyword>
<proteinExistence type="predicted"/>
<dbReference type="RefSeq" id="WP_120626401.1">
    <property type="nucleotide sequence ID" value="NZ_RAWG01000100.1"/>
</dbReference>